<evidence type="ECO:0000256" key="11">
    <source>
        <dbReference type="ARBA" id="ARBA00022960"/>
    </source>
</evidence>
<keyword evidence="13 18" id="KW-0472">Membrane</keyword>
<dbReference type="GO" id="GO:0030288">
    <property type="term" value="C:outer membrane-bounded periplasmic space"/>
    <property type="evidence" value="ECO:0007669"/>
    <property type="project" value="TreeGrafter"/>
</dbReference>
<keyword evidence="9 21" id="KW-0808">Transferase</keyword>
<dbReference type="FunFam" id="1.10.3810.10:FF:000001">
    <property type="entry name" value="Penicillin-binding protein 1A"/>
    <property type="match status" value="1"/>
</dbReference>
<keyword evidence="6" id="KW-0121">Carboxypeptidase</keyword>
<proteinExistence type="inferred from homology"/>
<dbReference type="EMBL" id="BX842655">
    <property type="protein sequence ID" value="CAE78155.1"/>
    <property type="molecule type" value="Genomic_DNA"/>
</dbReference>
<dbReference type="InterPro" id="IPR023346">
    <property type="entry name" value="Lysozyme-like_dom_sf"/>
</dbReference>
<dbReference type="InterPro" id="IPR012338">
    <property type="entry name" value="Beta-lactam/transpept-like"/>
</dbReference>
<evidence type="ECO:0000256" key="13">
    <source>
        <dbReference type="ARBA" id="ARBA00023136"/>
    </source>
</evidence>
<feature type="transmembrane region" description="Helical" evidence="18">
    <location>
        <begin position="28"/>
        <end position="52"/>
    </location>
</feature>
<evidence type="ECO:0000256" key="5">
    <source>
        <dbReference type="ARBA" id="ARBA00022475"/>
    </source>
</evidence>
<protein>
    <submittedName>
        <fullName evidence="21">Penicillin-binding protein 1B</fullName>
        <ecNumber evidence="21">2.4.2.-</ecNumber>
    </submittedName>
</protein>
<dbReference type="EC" id="2.4.2.-" evidence="21"/>
<evidence type="ECO:0000256" key="18">
    <source>
        <dbReference type="SAM" id="Phobius"/>
    </source>
</evidence>
<keyword evidence="10" id="KW-0378">Hydrolase</keyword>
<comment type="subcellular location">
    <subcellularLocation>
        <location evidence="1">Cell membrane</location>
    </subcellularLocation>
</comment>
<evidence type="ECO:0000256" key="10">
    <source>
        <dbReference type="ARBA" id="ARBA00022801"/>
    </source>
</evidence>
<keyword evidence="18" id="KW-1133">Transmembrane helix</keyword>
<evidence type="ECO:0000259" key="20">
    <source>
        <dbReference type="Pfam" id="PF00912"/>
    </source>
</evidence>
<evidence type="ECO:0000256" key="4">
    <source>
        <dbReference type="ARBA" id="ARBA00007739"/>
    </source>
</evidence>
<dbReference type="GO" id="GO:0008955">
    <property type="term" value="F:peptidoglycan glycosyltransferase activity"/>
    <property type="evidence" value="ECO:0007669"/>
    <property type="project" value="UniProtKB-EC"/>
</dbReference>
<evidence type="ECO:0000256" key="6">
    <source>
        <dbReference type="ARBA" id="ARBA00022645"/>
    </source>
</evidence>
<name>Q6MI27_BDEBA</name>
<evidence type="ECO:0000256" key="2">
    <source>
        <dbReference type="ARBA" id="ARBA00004752"/>
    </source>
</evidence>
<dbReference type="HOGENOM" id="CLU_006354_2_7_7"/>
<dbReference type="Proteomes" id="UP000008080">
    <property type="component" value="Chromosome"/>
</dbReference>
<dbReference type="Gene3D" id="3.30.2060.10">
    <property type="entry name" value="Penicillin-binding protein 1b domain"/>
    <property type="match status" value="1"/>
</dbReference>
<keyword evidence="22" id="KW-1185">Reference proteome</keyword>
<comment type="similarity">
    <text evidence="4">In the N-terminal section; belongs to the glycosyltransferase 51 family.</text>
</comment>
<comment type="catalytic activity">
    <reaction evidence="17">
        <text>[GlcNAc-(1-&gt;4)-Mur2Ac(oyl-L-Ala-gamma-D-Glu-L-Lys-D-Ala-D-Ala)](n)-di-trans,octa-cis-undecaprenyl diphosphate + beta-D-GlcNAc-(1-&gt;4)-Mur2Ac(oyl-L-Ala-gamma-D-Glu-L-Lys-D-Ala-D-Ala)-di-trans,octa-cis-undecaprenyl diphosphate = [GlcNAc-(1-&gt;4)-Mur2Ac(oyl-L-Ala-gamma-D-Glu-L-Lys-D-Ala-D-Ala)](n+1)-di-trans,octa-cis-undecaprenyl diphosphate + di-trans,octa-cis-undecaprenyl diphosphate + H(+)</text>
        <dbReference type="Rhea" id="RHEA:23708"/>
        <dbReference type="Rhea" id="RHEA-COMP:9602"/>
        <dbReference type="Rhea" id="RHEA-COMP:9603"/>
        <dbReference type="ChEBI" id="CHEBI:15378"/>
        <dbReference type="ChEBI" id="CHEBI:58405"/>
        <dbReference type="ChEBI" id="CHEBI:60033"/>
        <dbReference type="ChEBI" id="CHEBI:78435"/>
        <dbReference type="EC" id="2.4.99.28"/>
    </reaction>
</comment>
<accession>Q6MI27</accession>
<dbReference type="GO" id="GO:0006508">
    <property type="term" value="P:proteolysis"/>
    <property type="evidence" value="ECO:0007669"/>
    <property type="project" value="UniProtKB-KW"/>
</dbReference>
<evidence type="ECO:0000256" key="17">
    <source>
        <dbReference type="ARBA" id="ARBA00049902"/>
    </source>
</evidence>
<dbReference type="SUPFAM" id="SSF56601">
    <property type="entry name" value="beta-lactamase/transpeptidase-like"/>
    <property type="match status" value="1"/>
</dbReference>
<keyword evidence="11" id="KW-0133">Cell shape</keyword>
<comment type="pathway">
    <text evidence="2">Cell wall biogenesis; peptidoglycan biosynthesis.</text>
</comment>
<dbReference type="KEGG" id="bba:Bd3351"/>
<evidence type="ECO:0000256" key="1">
    <source>
        <dbReference type="ARBA" id="ARBA00004236"/>
    </source>
</evidence>
<dbReference type="UniPathway" id="UPA00219"/>
<dbReference type="AlphaFoldDB" id="Q6MI27"/>
<evidence type="ECO:0000256" key="12">
    <source>
        <dbReference type="ARBA" id="ARBA00022984"/>
    </source>
</evidence>
<dbReference type="Pfam" id="PF00905">
    <property type="entry name" value="Transpeptidase"/>
    <property type="match status" value="1"/>
</dbReference>
<dbReference type="GO" id="GO:0005886">
    <property type="term" value="C:plasma membrane"/>
    <property type="evidence" value="ECO:0007669"/>
    <property type="project" value="UniProtKB-SubCell"/>
</dbReference>
<evidence type="ECO:0000256" key="14">
    <source>
        <dbReference type="ARBA" id="ARBA00023268"/>
    </source>
</evidence>
<evidence type="ECO:0000256" key="16">
    <source>
        <dbReference type="ARBA" id="ARBA00034000"/>
    </source>
</evidence>
<dbReference type="GO" id="GO:0008360">
    <property type="term" value="P:regulation of cell shape"/>
    <property type="evidence" value="ECO:0007669"/>
    <property type="project" value="UniProtKB-KW"/>
</dbReference>
<comment type="catalytic activity">
    <reaction evidence="16">
        <text>Preferential cleavage: (Ac)2-L-Lys-D-Ala-|-D-Ala. Also transpeptidation of peptidyl-alanyl moieties that are N-acyl substituents of D-alanine.</text>
        <dbReference type="EC" id="3.4.16.4"/>
    </reaction>
</comment>
<keyword evidence="15" id="KW-0961">Cell wall biogenesis/degradation</keyword>
<dbReference type="SUPFAM" id="SSF53955">
    <property type="entry name" value="Lysozyme-like"/>
    <property type="match status" value="1"/>
</dbReference>
<dbReference type="Gene3D" id="3.40.710.10">
    <property type="entry name" value="DD-peptidase/beta-lactamase superfamily"/>
    <property type="match status" value="1"/>
</dbReference>
<dbReference type="InterPro" id="IPR001460">
    <property type="entry name" value="PCN-bd_Tpept"/>
</dbReference>
<evidence type="ECO:0000256" key="3">
    <source>
        <dbReference type="ARBA" id="ARBA00007090"/>
    </source>
</evidence>
<dbReference type="InterPro" id="IPR036950">
    <property type="entry name" value="PBP_transglycosylase"/>
</dbReference>
<reference evidence="21 22" key="1">
    <citation type="journal article" date="2004" name="Science">
        <title>A predator unmasked: life cycle of Bdellovibrio bacteriovorus from a genomic perspective.</title>
        <authorList>
            <person name="Rendulic S."/>
            <person name="Jagtap P."/>
            <person name="Rosinus A."/>
            <person name="Eppinger M."/>
            <person name="Baar C."/>
            <person name="Lanz C."/>
            <person name="Keller H."/>
            <person name="Lambert C."/>
            <person name="Evans K.J."/>
            <person name="Goesmann A."/>
            <person name="Meyer F."/>
            <person name="Sockett R.E."/>
            <person name="Schuster S.C."/>
        </authorList>
    </citation>
    <scope>NUCLEOTIDE SEQUENCE [LARGE SCALE GENOMIC DNA]</scope>
    <source>
        <strain evidence="22">ATCC 15356 / DSM 50701 / NCIMB 9529 / HD100</strain>
    </source>
</reference>
<dbReference type="Gene3D" id="1.10.3810.10">
    <property type="entry name" value="Biosynthetic peptidoglycan transglycosylase-like"/>
    <property type="match status" value="1"/>
</dbReference>
<dbReference type="PANTHER" id="PTHR32282">
    <property type="entry name" value="BINDING PROTEIN TRANSPEPTIDASE, PUTATIVE-RELATED"/>
    <property type="match status" value="1"/>
</dbReference>
<dbReference type="InterPro" id="IPR001264">
    <property type="entry name" value="Glyco_trans_51"/>
</dbReference>
<evidence type="ECO:0000313" key="21">
    <source>
        <dbReference type="EMBL" id="CAE78155.1"/>
    </source>
</evidence>
<evidence type="ECO:0000256" key="9">
    <source>
        <dbReference type="ARBA" id="ARBA00022679"/>
    </source>
</evidence>
<comment type="similarity">
    <text evidence="3">In the C-terminal section; belongs to the transpeptidase family.</text>
</comment>
<dbReference type="GO" id="GO:0008658">
    <property type="term" value="F:penicillin binding"/>
    <property type="evidence" value="ECO:0007669"/>
    <property type="project" value="InterPro"/>
</dbReference>
<keyword evidence="12" id="KW-0573">Peptidoglycan synthesis</keyword>
<dbReference type="GO" id="GO:0071555">
    <property type="term" value="P:cell wall organization"/>
    <property type="evidence" value="ECO:0007669"/>
    <property type="project" value="UniProtKB-KW"/>
</dbReference>
<evidence type="ECO:0000313" key="22">
    <source>
        <dbReference type="Proteomes" id="UP000008080"/>
    </source>
</evidence>
<dbReference type="GO" id="GO:0009252">
    <property type="term" value="P:peptidoglycan biosynthetic process"/>
    <property type="evidence" value="ECO:0007669"/>
    <property type="project" value="UniProtKB-UniPathway"/>
</dbReference>
<organism evidence="21 22">
    <name type="scientific">Bdellovibrio bacteriovorus (strain ATCC 15356 / DSM 50701 / NCIMB 9529 / HD100)</name>
    <dbReference type="NCBI Taxonomy" id="264462"/>
    <lineage>
        <taxon>Bacteria</taxon>
        <taxon>Pseudomonadati</taxon>
        <taxon>Bdellovibrionota</taxon>
        <taxon>Bdellovibrionia</taxon>
        <taxon>Bdellovibrionales</taxon>
        <taxon>Pseudobdellovibrionaceae</taxon>
        <taxon>Bdellovibrio</taxon>
    </lineage>
</organism>
<evidence type="ECO:0000256" key="15">
    <source>
        <dbReference type="ARBA" id="ARBA00023316"/>
    </source>
</evidence>
<feature type="domain" description="Penicillin-binding protein transpeptidase" evidence="19">
    <location>
        <begin position="461"/>
        <end position="726"/>
    </location>
</feature>
<gene>
    <name evidence="21" type="primary">mrcB</name>
    <name evidence="21" type="ordered locus">Bd3351</name>
</gene>
<keyword evidence="8 21" id="KW-0328">Glycosyltransferase</keyword>
<evidence type="ECO:0000259" key="19">
    <source>
        <dbReference type="Pfam" id="PF00905"/>
    </source>
</evidence>
<dbReference type="eggNOG" id="COG0744">
    <property type="taxonomic scope" value="Bacteria"/>
</dbReference>
<dbReference type="Pfam" id="PF00912">
    <property type="entry name" value="Transgly"/>
    <property type="match status" value="1"/>
</dbReference>
<keyword evidence="18" id="KW-0812">Transmembrane</keyword>
<sequence length="790" mass="87902">MKNIFKGCSPSEFCTTLSSMMRPRLKTILLAFTILLTLVIICGLGIGAYSYFALEKELTAKLESKKFIVPTEFYAAPPTFQTHSQIQISDIEKQLLRQNYRRREFDQRLLSGDYFIATREQCAARLQVGLDENQDACIGWVTQDTRTQDVDSSIQVLVVQKDRLISRIFKGAPFEEVQEAVSEAPLLAQYIGNEPLMQKTVTLGEVPPMCSNAVMSIEDAQFLEHGGVSFKGIFRALVKNVTSGRRAQGGSTITQQLVKNYFLTSERTLKRKYQEFIMSVLLESRFSKDQILETYLNVIYLGQNGAFQVRGYGAAARYYFGKELTDLNISECALMAAIVNSPGLYNPFKKPENAERRRNLVLTKMKGLNYISQAQFDEADRQPLPGAPRTIASETAPYYLDAVRKQLTAQGLSPDGLKIYTGLDLEAQETAQDALRGHLENLEKNNKHISNLKAKGHSLEGTVLVGNNQTGLVSVVVGGRNFRMTQFNRAIDGHRQIGSIMKPFVFLTALLNKTESGEPYTPVTLLNDEKFTYKYEGQAWSPDNYGKKYFGTVPMFYALKNSLNAATASLGLAVGLGNIIDVTHEMGVTSHLKSFPAMTLGAFEMYPKEVLQSYMTLAAMGQRPSLSFIRRALNSDNVEVFVHDPRPVPTVDPAAVASLVSMMKQTILSGTARSITMNGFFNPAAGKTGTTSDNKDAWFAGFTPYLTTVVWVGYDNNLPHKLTGSNGAVPVWTQVMKKIGTRFPADDFPWPENTEKVMLDQKTLEALNAYKEGDPTQVELVFDKEKSPDL</sequence>
<dbReference type="GO" id="GO:0009002">
    <property type="term" value="F:serine-type D-Ala-D-Ala carboxypeptidase activity"/>
    <property type="evidence" value="ECO:0007669"/>
    <property type="project" value="UniProtKB-EC"/>
</dbReference>
<evidence type="ECO:0000256" key="8">
    <source>
        <dbReference type="ARBA" id="ARBA00022676"/>
    </source>
</evidence>
<dbReference type="STRING" id="264462.Bd3351"/>
<keyword evidence="7" id="KW-0645">Protease</keyword>
<dbReference type="InterPro" id="IPR050396">
    <property type="entry name" value="Glycosyltr_51/Transpeptidase"/>
</dbReference>
<keyword evidence="5" id="KW-1003">Cell membrane</keyword>
<dbReference type="PANTHER" id="PTHR32282:SF11">
    <property type="entry name" value="PENICILLIN-BINDING PROTEIN 1B"/>
    <property type="match status" value="1"/>
</dbReference>
<feature type="domain" description="Glycosyl transferase family 51" evidence="20">
    <location>
        <begin position="195"/>
        <end position="366"/>
    </location>
</feature>
<keyword evidence="14" id="KW-0511">Multifunctional enzyme</keyword>
<evidence type="ECO:0000256" key="7">
    <source>
        <dbReference type="ARBA" id="ARBA00022670"/>
    </source>
</evidence>
<dbReference type="CAZy" id="GT51">
    <property type="family name" value="Glycosyltransferase Family 51"/>
</dbReference>